<evidence type="ECO:0000256" key="1">
    <source>
        <dbReference type="SAM" id="MobiDB-lite"/>
    </source>
</evidence>
<comment type="caution">
    <text evidence="3">The sequence shown here is derived from an EMBL/GenBank/DDBJ whole genome shotgun (WGS) entry which is preliminary data.</text>
</comment>
<feature type="signal peptide" evidence="2">
    <location>
        <begin position="1"/>
        <end position="20"/>
    </location>
</feature>
<protein>
    <recommendedName>
        <fullName evidence="5">Lipoprotein</fullName>
    </recommendedName>
</protein>
<accession>A0A149QVP6</accession>
<dbReference type="AlphaFoldDB" id="A0A149QVP6"/>
<dbReference type="PATRIC" id="fig|442.7.peg.1289"/>
<dbReference type="PROSITE" id="PS51257">
    <property type="entry name" value="PROKAR_LIPOPROTEIN"/>
    <property type="match status" value="1"/>
</dbReference>
<proteinExistence type="predicted"/>
<evidence type="ECO:0000313" key="3">
    <source>
        <dbReference type="EMBL" id="KXV01376.1"/>
    </source>
</evidence>
<evidence type="ECO:0000256" key="2">
    <source>
        <dbReference type="SAM" id="SignalP"/>
    </source>
</evidence>
<sequence length="70" mass="7170">MKKTCAATVFVLLSACASHSSPADMAAAANDDDSGYTVRGHQGGGMGGNGNIWGEVFRTALQTGMGFVHH</sequence>
<evidence type="ECO:0000313" key="4">
    <source>
        <dbReference type="Proteomes" id="UP000075573"/>
    </source>
</evidence>
<dbReference type="RefSeq" id="WP_062495422.1">
    <property type="nucleotide sequence ID" value="NZ_LHZB01000110.1"/>
</dbReference>
<feature type="region of interest" description="Disordered" evidence="1">
    <location>
        <begin position="24"/>
        <end position="46"/>
    </location>
</feature>
<evidence type="ECO:0008006" key="5">
    <source>
        <dbReference type="Google" id="ProtNLM"/>
    </source>
</evidence>
<reference evidence="3 4" key="1">
    <citation type="submission" date="2015-06" db="EMBL/GenBank/DDBJ databases">
        <title>Improved classification and identification of acetic acid bacteria using matrix-assisted laser desorption/ionization time-of-flight mass spectrometry; Gluconobacter nephelii and Gluconobacter uchimurae are later heterotypic synonyms of Gluconobacter japonicus and Gluconobacter oxydans, respectively.</title>
        <authorList>
            <person name="Li L."/>
            <person name="Cleenwerck I."/>
            <person name="De Vuyst L."/>
            <person name="Vandamme P."/>
        </authorList>
    </citation>
    <scope>NUCLEOTIDE SEQUENCE [LARGE SCALE GENOMIC DNA]</scope>
    <source>
        <strain evidence="3 4">LMG 1764</strain>
    </source>
</reference>
<dbReference type="Proteomes" id="UP000075573">
    <property type="component" value="Unassembled WGS sequence"/>
</dbReference>
<gene>
    <name evidence="3" type="ORF">AD929_06575</name>
</gene>
<feature type="chain" id="PRO_5007552984" description="Lipoprotein" evidence="2">
    <location>
        <begin position="21"/>
        <end position="70"/>
    </location>
</feature>
<organism evidence="3 4">
    <name type="scientific">Gluconobacter potus</name>
    <dbReference type="NCBI Taxonomy" id="2724927"/>
    <lineage>
        <taxon>Bacteria</taxon>
        <taxon>Pseudomonadati</taxon>
        <taxon>Pseudomonadota</taxon>
        <taxon>Alphaproteobacteria</taxon>
        <taxon>Acetobacterales</taxon>
        <taxon>Acetobacteraceae</taxon>
        <taxon>Gluconobacter</taxon>
    </lineage>
</organism>
<dbReference type="EMBL" id="LHZB01000110">
    <property type="protein sequence ID" value="KXV01376.1"/>
    <property type="molecule type" value="Genomic_DNA"/>
</dbReference>
<name>A0A149QVP6_9PROT</name>
<keyword evidence="2" id="KW-0732">Signal</keyword>